<reference evidence="2" key="1">
    <citation type="submission" date="2021-03" db="EMBL/GenBank/DDBJ databases">
        <title>Draft genome sequence of rust myrtle Austropuccinia psidii MF-1, a brazilian biotype.</title>
        <authorList>
            <person name="Quecine M.C."/>
            <person name="Pachon D.M.R."/>
            <person name="Bonatelli M.L."/>
            <person name="Correr F.H."/>
            <person name="Franceschini L.M."/>
            <person name="Leite T.F."/>
            <person name="Margarido G.R.A."/>
            <person name="Almeida C.A."/>
            <person name="Ferrarezi J.A."/>
            <person name="Labate C.A."/>
        </authorList>
    </citation>
    <scope>NUCLEOTIDE SEQUENCE</scope>
    <source>
        <strain evidence="2">MF-1</strain>
    </source>
</reference>
<dbReference type="EMBL" id="AVOT02010062">
    <property type="protein sequence ID" value="MBW0489412.1"/>
    <property type="molecule type" value="Genomic_DNA"/>
</dbReference>
<dbReference type="Proteomes" id="UP000765509">
    <property type="component" value="Unassembled WGS sequence"/>
</dbReference>
<keyword evidence="3" id="KW-1185">Reference proteome</keyword>
<comment type="caution">
    <text evidence="2">The sequence shown here is derived from an EMBL/GenBank/DDBJ whole genome shotgun (WGS) entry which is preliminary data.</text>
</comment>
<name>A0A9Q3CT85_9BASI</name>
<organism evidence="2 3">
    <name type="scientific">Austropuccinia psidii MF-1</name>
    <dbReference type="NCBI Taxonomy" id="1389203"/>
    <lineage>
        <taxon>Eukaryota</taxon>
        <taxon>Fungi</taxon>
        <taxon>Dikarya</taxon>
        <taxon>Basidiomycota</taxon>
        <taxon>Pucciniomycotina</taxon>
        <taxon>Pucciniomycetes</taxon>
        <taxon>Pucciniales</taxon>
        <taxon>Sphaerophragmiaceae</taxon>
        <taxon>Austropuccinia</taxon>
    </lineage>
</organism>
<protein>
    <submittedName>
        <fullName evidence="2">Uncharacterized protein</fullName>
    </submittedName>
</protein>
<accession>A0A9Q3CT85</accession>
<feature type="region of interest" description="Disordered" evidence="1">
    <location>
        <begin position="93"/>
        <end position="113"/>
    </location>
</feature>
<gene>
    <name evidence="2" type="ORF">O181_029127</name>
</gene>
<dbReference type="AlphaFoldDB" id="A0A9Q3CT85"/>
<evidence type="ECO:0000313" key="2">
    <source>
        <dbReference type="EMBL" id="MBW0489412.1"/>
    </source>
</evidence>
<evidence type="ECO:0000313" key="3">
    <source>
        <dbReference type="Proteomes" id="UP000765509"/>
    </source>
</evidence>
<sequence length="301" mass="33964">MSYHLWPIDPFWVFHGSYAITHSIGHVWPQAISCVIGPLGQFPPHQPPGLHHCFWAWGVPLSSRGFQAPWPPSLVSWPPLSLWGFGPFRPPTASTVRTPPSPQGQVGPKPQLGPPEPFLATNPLDPFLAINPVGPIFGPGPPWTNFTVMASGNHQRPPNHLNKHFPQLKGGLLHSSMHLVLKVAGVVHIWCYIPLCTIFAQQFNGDVFRTQINLLNSRYQDPTPISKENLWTHQFGNPWRQSEDHSRTPITWLSRSWAVINQPVRTWPNWANSYSTVGIQSHSFKFKMARTVLARFGQYSR</sequence>
<proteinExistence type="predicted"/>
<evidence type="ECO:0000256" key="1">
    <source>
        <dbReference type="SAM" id="MobiDB-lite"/>
    </source>
</evidence>